<keyword evidence="3" id="KW-1185">Reference proteome</keyword>
<accession>A0A0C2WYW8</accession>
<evidence type="ECO:0000313" key="2">
    <source>
        <dbReference type="EMBL" id="KIL62036.1"/>
    </source>
</evidence>
<sequence length="68" mass="7706">MQCLVHGISDGHYCSPKYKRRKSLSAGRTLLLEVIPTVTLRWHGLKDDEISPQGPNHEGPFGWRHAVQ</sequence>
<protein>
    <submittedName>
        <fullName evidence="2">Uncharacterized protein</fullName>
    </submittedName>
</protein>
<dbReference type="InParanoid" id="A0A0C2WYW8"/>
<name>A0A0C2WYW8_AMAMK</name>
<evidence type="ECO:0000256" key="1">
    <source>
        <dbReference type="SAM" id="MobiDB-lite"/>
    </source>
</evidence>
<gene>
    <name evidence="2" type="ORF">M378DRAFT_807818</name>
</gene>
<dbReference type="HOGENOM" id="CLU_2793465_0_0_1"/>
<proteinExistence type="predicted"/>
<reference evidence="2 3" key="1">
    <citation type="submission" date="2014-04" db="EMBL/GenBank/DDBJ databases">
        <title>Evolutionary Origins and Diversification of the Mycorrhizal Mutualists.</title>
        <authorList>
            <consortium name="DOE Joint Genome Institute"/>
            <consortium name="Mycorrhizal Genomics Consortium"/>
            <person name="Kohler A."/>
            <person name="Kuo A."/>
            <person name="Nagy L.G."/>
            <person name="Floudas D."/>
            <person name="Copeland A."/>
            <person name="Barry K.W."/>
            <person name="Cichocki N."/>
            <person name="Veneault-Fourrey C."/>
            <person name="LaButti K."/>
            <person name="Lindquist E.A."/>
            <person name="Lipzen A."/>
            <person name="Lundell T."/>
            <person name="Morin E."/>
            <person name="Murat C."/>
            <person name="Riley R."/>
            <person name="Ohm R."/>
            <person name="Sun H."/>
            <person name="Tunlid A."/>
            <person name="Henrissat B."/>
            <person name="Grigoriev I.V."/>
            <person name="Hibbett D.S."/>
            <person name="Martin F."/>
        </authorList>
    </citation>
    <scope>NUCLEOTIDE SEQUENCE [LARGE SCALE GENOMIC DNA]</scope>
    <source>
        <strain evidence="2 3">Koide BX008</strain>
    </source>
</reference>
<dbReference type="AlphaFoldDB" id="A0A0C2WYW8"/>
<dbReference type="Proteomes" id="UP000054549">
    <property type="component" value="Unassembled WGS sequence"/>
</dbReference>
<evidence type="ECO:0000313" key="3">
    <source>
        <dbReference type="Proteomes" id="UP000054549"/>
    </source>
</evidence>
<organism evidence="2 3">
    <name type="scientific">Amanita muscaria (strain Koide BX008)</name>
    <dbReference type="NCBI Taxonomy" id="946122"/>
    <lineage>
        <taxon>Eukaryota</taxon>
        <taxon>Fungi</taxon>
        <taxon>Dikarya</taxon>
        <taxon>Basidiomycota</taxon>
        <taxon>Agaricomycotina</taxon>
        <taxon>Agaricomycetes</taxon>
        <taxon>Agaricomycetidae</taxon>
        <taxon>Agaricales</taxon>
        <taxon>Pluteineae</taxon>
        <taxon>Amanitaceae</taxon>
        <taxon>Amanita</taxon>
    </lineage>
</organism>
<dbReference type="EMBL" id="KN818276">
    <property type="protein sequence ID" value="KIL62036.1"/>
    <property type="molecule type" value="Genomic_DNA"/>
</dbReference>
<feature type="region of interest" description="Disordered" evidence="1">
    <location>
        <begin position="46"/>
        <end position="68"/>
    </location>
</feature>